<dbReference type="SUPFAM" id="SSF51197">
    <property type="entry name" value="Clavaminate synthase-like"/>
    <property type="match status" value="1"/>
</dbReference>
<dbReference type="PROSITE" id="PS51471">
    <property type="entry name" value="FE2OG_OXY"/>
    <property type="match status" value="1"/>
</dbReference>
<dbReference type="AlphaFoldDB" id="A0A177FDI6"/>
<dbReference type="Pfam" id="PF03171">
    <property type="entry name" value="2OG-FeII_Oxy"/>
    <property type="match status" value="1"/>
</dbReference>
<evidence type="ECO:0000259" key="4">
    <source>
        <dbReference type="PROSITE" id="PS51471"/>
    </source>
</evidence>
<dbReference type="InterPro" id="IPR044861">
    <property type="entry name" value="IPNS-like_FE2OG_OXY"/>
</dbReference>
<comment type="similarity">
    <text evidence="1 2">Belongs to the iron/ascorbate-dependent oxidoreductase family.</text>
</comment>
<dbReference type="GO" id="GO:0046872">
    <property type="term" value="F:metal ion binding"/>
    <property type="evidence" value="ECO:0007669"/>
    <property type="project" value="UniProtKB-KW"/>
</dbReference>
<name>A0A177FDI6_9EURO</name>
<feature type="domain" description="Fe2OG dioxygenase" evidence="4">
    <location>
        <begin position="163"/>
        <end position="265"/>
    </location>
</feature>
<feature type="compositionally biased region" description="Pro residues" evidence="3">
    <location>
        <begin position="9"/>
        <end position="19"/>
    </location>
</feature>
<sequence>MGEQGDDSPCPPPPGPPPLLSDGQLLHLAQQGWLSLPLSETLAATTADLFTSSTRFFQLPDREKTALYPSKSGTEFGYYTVPNEKEYITFRCRVHSGYESRLPRSQLSMVQTLEDNAARAWREGALLLWRILCDITSWSDLDVSIWNDILDGTQTMAESEKQMPYTLLRLFRYLPGTGFAEQHTDLGLLTICIGDGGGLEVLDRLNSTDENPIWIDSGTNPRTVTILVGQTLKALSDGMLSPGIHRVVENPNGRNSVVFALRHSSKHPVDFGLFGGQGRVNASDLWRFIDVGKVNINTVRERRDEQRAKYEAEMSIGGDRRECDAG</sequence>
<gene>
    <name evidence="5" type="ORF">AYO21_04609</name>
</gene>
<evidence type="ECO:0000313" key="5">
    <source>
        <dbReference type="EMBL" id="OAG41229.1"/>
    </source>
</evidence>
<keyword evidence="2" id="KW-0408">Iron</keyword>
<evidence type="ECO:0000256" key="2">
    <source>
        <dbReference type="RuleBase" id="RU003682"/>
    </source>
</evidence>
<keyword evidence="2" id="KW-0479">Metal-binding</keyword>
<evidence type="ECO:0000256" key="3">
    <source>
        <dbReference type="SAM" id="MobiDB-lite"/>
    </source>
</evidence>
<dbReference type="InterPro" id="IPR005123">
    <property type="entry name" value="Oxoglu/Fe-dep_dioxygenase_dom"/>
</dbReference>
<evidence type="ECO:0000313" key="6">
    <source>
        <dbReference type="Proteomes" id="UP000077002"/>
    </source>
</evidence>
<dbReference type="RefSeq" id="XP_022513181.1">
    <property type="nucleotide sequence ID" value="XM_022654581.1"/>
</dbReference>
<feature type="region of interest" description="Disordered" evidence="3">
    <location>
        <begin position="1"/>
        <end position="21"/>
    </location>
</feature>
<comment type="caution">
    <text evidence="5">The sequence shown here is derived from an EMBL/GenBank/DDBJ whole genome shotgun (WGS) entry which is preliminary data.</text>
</comment>
<dbReference type="PANTHER" id="PTHR47990">
    <property type="entry name" value="2-OXOGLUTARATE (2OG) AND FE(II)-DEPENDENT OXYGENASE SUPERFAMILY PROTEIN-RELATED"/>
    <property type="match status" value="1"/>
</dbReference>
<organism evidence="5 6">
    <name type="scientific">Fonsecaea monophora</name>
    <dbReference type="NCBI Taxonomy" id="254056"/>
    <lineage>
        <taxon>Eukaryota</taxon>
        <taxon>Fungi</taxon>
        <taxon>Dikarya</taxon>
        <taxon>Ascomycota</taxon>
        <taxon>Pezizomycotina</taxon>
        <taxon>Eurotiomycetes</taxon>
        <taxon>Chaetothyriomycetidae</taxon>
        <taxon>Chaetothyriales</taxon>
        <taxon>Herpotrichiellaceae</taxon>
        <taxon>Fonsecaea</taxon>
    </lineage>
</organism>
<dbReference type="InterPro" id="IPR050231">
    <property type="entry name" value="Iron_ascorbate_oxido_reductase"/>
</dbReference>
<dbReference type="InterPro" id="IPR027443">
    <property type="entry name" value="IPNS-like_sf"/>
</dbReference>
<dbReference type="EMBL" id="LVKK01000026">
    <property type="protein sequence ID" value="OAG41229.1"/>
    <property type="molecule type" value="Genomic_DNA"/>
</dbReference>
<reference evidence="5 6" key="1">
    <citation type="submission" date="2016-03" db="EMBL/GenBank/DDBJ databases">
        <title>Draft genome sequence of the Fonsecaea monophora CBS 269.37.</title>
        <authorList>
            <person name="Bombassaro A."/>
            <person name="Vinicius W.A."/>
            <person name="De Hoog S."/>
            <person name="Sun J."/>
            <person name="Souza E.M."/>
            <person name="Raittz R.T."/>
            <person name="Costa F."/>
            <person name="Leao A.C."/>
            <person name="Tadra-Sfeir M.Z."/>
            <person name="Baura V."/>
            <person name="Balsanelli E."/>
            <person name="Pedrosa F.O."/>
            <person name="Moreno L.F."/>
            <person name="Steffens M.B."/>
            <person name="Xi L."/>
            <person name="Bocca A.L."/>
            <person name="Felipe M.S."/>
            <person name="Teixeira M."/>
            <person name="Telles Filho F.Q."/>
            <person name="Azevedo C.M."/>
            <person name="Gomes R."/>
            <person name="Vicente V.A."/>
        </authorList>
    </citation>
    <scope>NUCLEOTIDE SEQUENCE [LARGE SCALE GENOMIC DNA]</scope>
    <source>
        <strain evidence="5 6">CBS 269.37</strain>
    </source>
</reference>
<accession>A0A177FDI6</accession>
<keyword evidence="2" id="KW-0560">Oxidoreductase</keyword>
<keyword evidence="6" id="KW-1185">Reference proteome</keyword>
<dbReference type="GO" id="GO:0016491">
    <property type="term" value="F:oxidoreductase activity"/>
    <property type="evidence" value="ECO:0007669"/>
    <property type="project" value="UniProtKB-KW"/>
</dbReference>
<proteinExistence type="inferred from homology"/>
<dbReference type="OrthoDB" id="288590at2759"/>
<dbReference type="Gene3D" id="2.60.120.330">
    <property type="entry name" value="B-lactam Antibiotic, Isopenicillin N Synthase, Chain"/>
    <property type="match status" value="1"/>
</dbReference>
<dbReference type="GeneID" id="34599778"/>
<evidence type="ECO:0000256" key="1">
    <source>
        <dbReference type="ARBA" id="ARBA00008056"/>
    </source>
</evidence>
<protein>
    <recommendedName>
        <fullName evidence="4">Fe2OG dioxygenase domain-containing protein</fullName>
    </recommendedName>
</protein>
<dbReference type="Proteomes" id="UP000077002">
    <property type="component" value="Unassembled WGS sequence"/>
</dbReference>